<dbReference type="InterPro" id="IPR032675">
    <property type="entry name" value="LRR_dom_sf"/>
</dbReference>
<organism evidence="1 2">
    <name type="scientific">Gigaspora margarita</name>
    <dbReference type="NCBI Taxonomy" id="4874"/>
    <lineage>
        <taxon>Eukaryota</taxon>
        <taxon>Fungi</taxon>
        <taxon>Fungi incertae sedis</taxon>
        <taxon>Mucoromycota</taxon>
        <taxon>Glomeromycotina</taxon>
        <taxon>Glomeromycetes</taxon>
        <taxon>Diversisporales</taxon>
        <taxon>Gigasporaceae</taxon>
        <taxon>Gigaspora</taxon>
    </lineage>
</organism>
<dbReference type="OrthoDB" id="120976at2759"/>
<dbReference type="AlphaFoldDB" id="A0A8H4B1V0"/>
<evidence type="ECO:0000313" key="1">
    <source>
        <dbReference type="EMBL" id="KAF0553187.1"/>
    </source>
</evidence>
<reference evidence="1 2" key="1">
    <citation type="journal article" date="2019" name="Environ. Microbiol.">
        <title>At the nexus of three kingdoms: the genome of the mycorrhizal fungus Gigaspora margarita provides insights into plant, endobacterial and fungal interactions.</title>
        <authorList>
            <person name="Venice F."/>
            <person name="Ghignone S."/>
            <person name="Salvioli di Fossalunga A."/>
            <person name="Amselem J."/>
            <person name="Novero M."/>
            <person name="Xianan X."/>
            <person name="Sedzielewska Toro K."/>
            <person name="Morin E."/>
            <person name="Lipzen A."/>
            <person name="Grigoriev I.V."/>
            <person name="Henrissat B."/>
            <person name="Martin F.M."/>
            <person name="Bonfante P."/>
        </authorList>
    </citation>
    <scope>NUCLEOTIDE SEQUENCE [LARGE SCALE GENOMIC DNA]</scope>
    <source>
        <strain evidence="1 2">BEG34</strain>
    </source>
</reference>
<proteinExistence type="predicted"/>
<dbReference type="Proteomes" id="UP000439903">
    <property type="component" value="Unassembled WGS sequence"/>
</dbReference>
<dbReference type="SUPFAM" id="SSF52047">
    <property type="entry name" value="RNI-like"/>
    <property type="match status" value="1"/>
</dbReference>
<sequence>MENLYRNTTITTLGLFGSYERKVFIEIHNTLTSLSLNNGQLGFDWGKALAKSLCVNTILTFLNLTNNQLGGKVLAKIQLTNTSLSSLDLNDNEIGPEGGNVLAISLYKIIL</sequence>
<keyword evidence="2" id="KW-1185">Reference proteome</keyword>
<comment type="caution">
    <text evidence="1">The sequence shown here is derived from an EMBL/GenBank/DDBJ whole genome shotgun (WGS) entry which is preliminary data.</text>
</comment>
<dbReference type="InterPro" id="IPR001611">
    <property type="entry name" value="Leu-rich_rpt"/>
</dbReference>
<protein>
    <submittedName>
        <fullName evidence="1">Uncharacterized protein</fullName>
    </submittedName>
</protein>
<dbReference type="Pfam" id="PF13516">
    <property type="entry name" value="LRR_6"/>
    <property type="match status" value="2"/>
</dbReference>
<dbReference type="EMBL" id="WTPW01000058">
    <property type="protein sequence ID" value="KAF0553187.1"/>
    <property type="molecule type" value="Genomic_DNA"/>
</dbReference>
<name>A0A8H4B1V0_GIGMA</name>
<evidence type="ECO:0000313" key="2">
    <source>
        <dbReference type="Proteomes" id="UP000439903"/>
    </source>
</evidence>
<accession>A0A8H4B1V0</accession>
<dbReference type="Gene3D" id="3.80.10.10">
    <property type="entry name" value="Ribonuclease Inhibitor"/>
    <property type="match status" value="1"/>
</dbReference>
<gene>
    <name evidence="1" type="ORF">F8M41_020571</name>
</gene>